<evidence type="ECO:0000256" key="8">
    <source>
        <dbReference type="ARBA" id="ARBA00030894"/>
    </source>
</evidence>
<gene>
    <name evidence="10" type="primary">cysH</name>
    <name evidence="13" type="ORF">C5613_14145</name>
</gene>
<evidence type="ECO:0000259" key="12">
    <source>
        <dbReference type="Pfam" id="PF01507"/>
    </source>
</evidence>
<evidence type="ECO:0000256" key="1">
    <source>
        <dbReference type="ARBA" id="ARBA00009732"/>
    </source>
</evidence>
<comment type="pathway">
    <text evidence="5 10">Sulfur metabolism; hydrogen sulfide biosynthesis; sulfite from sulfate.</text>
</comment>
<dbReference type="EC" id="1.8.4.10" evidence="6 10"/>
<dbReference type="GO" id="GO:0070814">
    <property type="term" value="P:hydrogen sulfide biosynthetic process"/>
    <property type="evidence" value="ECO:0007669"/>
    <property type="project" value="UniProtKB-UniRule"/>
</dbReference>
<dbReference type="InterPro" id="IPR004511">
    <property type="entry name" value="PAPS/APS_Rdtase"/>
</dbReference>
<comment type="subcellular location">
    <subcellularLocation>
        <location evidence="10">Cytoplasm</location>
    </subcellularLocation>
</comment>
<dbReference type="CDD" id="cd23945">
    <property type="entry name" value="PAPS_reductase"/>
    <property type="match status" value="1"/>
</dbReference>
<dbReference type="GO" id="GO:0043866">
    <property type="term" value="F:adenylyl-sulfate reductase (thioredoxin) activity"/>
    <property type="evidence" value="ECO:0007669"/>
    <property type="project" value="UniProtKB-EC"/>
</dbReference>
<dbReference type="GO" id="GO:0019379">
    <property type="term" value="P:sulfate assimilation, phosphoadenylyl sulfate reduction by phosphoadenylyl-sulfate reductase (thioredoxin)"/>
    <property type="evidence" value="ECO:0007669"/>
    <property type="project" value="UniProtKB-UniRule"/>
</dbReference>
<evidence type="ECO:0000313" key="13">
    <source>
        <dbReference type="EMBL" id="PQP24335.1"/>
    </source>
</evidence>
<feature type="active site" description="Nucleophile; cysteine thiosulfonate intermediate" evidence="10">
    <location>
        <position position="241"/>
    </location>
</feature>
<dbReference type="GO" id="GO:0051539">
    <property type="term" value="F:4 iron, 4 sulfur cluster binding"/>
    <property type="evidence" value="ECO:0007669"/>
    <property type="project" value="UniProtKB-UniRule"/>
</dbReference>
<dbReference type="InterPro" id="IPR014729">
    <property type="entry name" value="Rossmann-like_a/b/a_fold"/>
</dbReference>
<keyword evidence="2 10" id="KW-0963">Cytoplasm</keyword>
<feature type="binding site" evidence="10">
    <location>
        <position position="215"/>
    </location>
    <ligand>
        <name>[4Fe-4S] cluster</name>
        <dbReference type="ChEBI" id="CHEBI:49883"/>
    </ligand>
</feature>
<evidence type="ECO:0000256" key="3">
    <source>
        <dbReference type="ARBA" id="ARBA00023002"/>
    </source>
</evidence>
<organism evidence="13 14">
    <name type="scientific">Rhodococcus opacus</name>
    <name type="common">Nocardia opaca</name>
    <dbReference type="NCBI Taxonomy" id="37919"/>
    <lineage>
        <taxon>Bacteria</taxon>
        <taxon>Bacillati</taxon>
        <taxon>Actinomycetota</taxon>
        <taxon>Actinomycetes</taxon>
        <taxon>Mycobacteriales</taxon>
        <taxon>Nocardiaceae</taxon>
        <taxon>Rhodococcus</taxon>
    </lineage>
</organism>
<dbReference type="NCBIfam" id="NF002537">
    <property type="entry name" value="PRK02090.1"/>
    <property type="match status" value="1"/>
</dbReference>
<evidence type="ECO:0000256" key="5">
    <source>
        <dbReference type="ARBA" id="ARBA00024327"/>
    </source>
</evidence>
<dbReference type="HAMAP" id="MF_00063">
    <property type="entry name" value="CysH"/>
    <property type="match status" value="1"/>
</dbReference>
<dbReference type="PANTHER" id="PTHR46509:SF1">
    <property type="entry name" value="PHOSPHOADENOSINE PHOSPHOSULFATE REDUCTASE"/>
    <property type="match status" value="1"/>
</dbReference>
<evidence type="ECO:0000256" key="7">
    <source>
        <dbReference type="ARBA" id="ARBA00029514"/>
    </source>
</evidence>
<reference evidence="14" key="1">
    <citation type="submission" date="2018-02" db="EMBL/GenBank/DDBJ databases">
        <title>Draft genome sequencing of Rhodococcus opacus KU647198.</title>
        <authorList>
            <person name="Zheng B.-X."/>
        </authorList>
    </citation>
    <scope>NUCLEOTIDE SEQUENCE [LARGE SCALE GENOMIC DNA]</scope>
    <source>
        <strain evidence="14">04-OD7</strain>
    </source>
</reference>
<feature type="binding site" evidence="10">
    <location>
        <position position="132"/>
    </location>
    <ligand>
        <name>[4Fe-4S] cluster</name>
        <dbReference type="ChEBI" id="CHEBI:49883"/>
    </ligand>
</feature>
<dbReference type="SUPFAM" id="SSF52402">
    <property type="entry name" value="Adenine nucleotide alpha hydrolases-like"/>
    <property type="match status" value="1"/>
</dbReference>
<evidence type="ECO:0000256" key="2">
    <source>
        <dbReference type="ARBA" id="ARBA00022490"/>
    </source>
</evidence>
<comment type="function">
    <text evidence="4 10">Catalyzes the formation of sulfite from adenosine 5'-phosphosulfate (APS) using thioredoxin as an electron donor.</text>
</comment>
<name>A0A2S8JBF3_RHOOP</name>
<dbReference type="Gene3D" id="3.40.50.620">
    <property type="entry name" value="HUPs"/>
    <property type="match status" value="1"/>
</dbReference>
<feature type="domain" description="Phosphoadenosine phosphosulphate reductase" evidence="12">
    <location>
        <begin position="55"/>
        <end position="220"/>
    </location>
</feature>
<dbReference type="Proteomes" id="UP000239290">
    <property type="component" value="Unassembled WGS sequence"/>
</dbReference>
<evidence type="ECO:0000256" key="10">
    <source>
        <dbReference type="HAMAP-Rule" id="MF_00063"/>
    </source>
</evidence>
<feature type="binding site" evidence="10">
    <location>
        <position position="133"/>
    </location>
    <ligand>
        <name>[4Fe-4S] cluster</name>
        <dbReference type="ChEBI" id="CHEBI:49883"/>
    </ligand>
</feature>
<evidence type="ECO:0000256" key="11">
    <source>
        <dbReference type="SAM" id="MobiDB-lite"/>
    </source>
</evidence>
<evidence type="ECO:0000313" key="14">
    <source>
        <dbReference type="Proteomes" id="UP000239290"/>
    </source>
</evidence>
<comment type="cofactor">
    <cofactor evidence="10">
        <name>[4Fe-4S] cluster</name>
        <dbReference type="ChEBI" id="CHEBI:49883"/>
    </cofactor>
    <text evidence="10">Binds 1 [4Fe-4S] cluster per subunit.</text>
</comment>
<feature type="region of interest" description="Disordered" evidence="11">
    <location>
        <begin position="221"/>
        <end position="246"/>
    </location>
</feature>
<dbReference type="NCBIfam" id="TIGR00434">
    <property type="entry name" value="cysH"/>
    <property type="match status" value="1"/>
</dbReference>
<feature type="binding site" evidence="10">
    <location>
        <position position="218"/>
    </location>
    <ligand>
        <name>[4Fe-4S] cluster</name>
        <dbReference type="ChEBI" id="CHEBI:49883"/>
    </ligand>
</feature>
<comment type="catalytic activity">
    <reaction evidence="10">
        <text>[thioredoxin]-disulfide + sulfite + AMP + 2 H(+) = adenosine 5'-phosphosulfate + [thioredoxin]-dithiol</text>
        <dbReference type="Rhea" id="RHEA:21976"/>
        <dbReference type="Rhea" id="RHEA-COMP:10698"/>
        <dbReference type="Rhea" id="RHEA-COMP:10700"/>
        <dbReference type="ChEBI" id="CHEBI:15378"/>
        <dbReference type="ChEBI" id="CHEBI:17359"/>
        <dbReference type="ChEBI" id="CHEBI:29950"/>
        <dbReference type="ChEBI" id="CHEBI:50058"/>
        <dbReference type="ChEBI" id="CHEBI:58243"/>
        <dbReference type="ChEBI" id="CHEBI:456215"/>
        <dbReference type="EC" id="1.8.4.10"/>
    </reaction>
</comment>
<dbReference type="AlphaFoldDB" id="A0A2S8JBF3"/>
<dbReference type="GO" id="GO:0019344">
    <property type="term" value="P:cysteine biosynthetic process"/>
    <property type="evidence" value="ECO:0007669"/>
    <property type="project" value="InterPro"/>
</dbReference>
<sequence>MGRARRRRRLALNLATATQDDLRLLAAQGAASLEGASAQELLQWTEETFGSDYIVASNMQDGVLVHLAAQVHPGVDVLFLDTGYHFAETIGTRDAVEQVYGVNVINARAEASVAEQDAAEGKDLFAREPNRCCALRKVAPLKKTLSGYKAWVTGIRRVEAPTRANAPLISFDDAFGLVKINPIAAWSDEDMQSYIDEHSILVNPLVDEGYPSIGCAPCTSKPAPGSDPRSGRWAGQAKTECGLHAS</sequence>
<protein>
    <recommendedName>
        <fullName evidence="7 10">Adenosine 5'-phosphosulfate reductase</fullName>
        <shortName evidence="10">APS reductase</shortName>
        <ecNumber evidence="6 10">1.8.4.10</ecNumber>
    </recommendedName>
    <alternativeName>
        <fullName evidence="9 10">5'-adenylylsulfate reductase</fullName>
    </alternativeName>
    <alternativeName>
        <fullName evidence="8 10">Thioredoxin-dependent 5'-adenylylsulfate reductase</fullName>
    </alternativeName>
</protein>
<comment type="caution">
    <text evidence="13">The sequence shown here is derived from an EMBL/GenBank/DDBJ whole genome shotgun (WGS) entry which is preliminary data.</text>
</comment>
<dbReference type="PIRSF" id="PIRSF000857">
    <property type="entry name" value="PAPS_reductase"/>
    <property type="match status" value="1"/>
</dbReference>
<dbReference type="RefSeq" id="WP_105415092.1">
    <property type="nucleotide sequence ID" value="NZ_PUIO01000014.1"/>
</dbReference>
<evidence type="ECO:0000256" key="4">
    <source>
        <dbReference type="ARBA" id="ARBA00024298"/>
    </source>
</evidence>
<dbReference type="NCBIfam" id="TIGR02055">
    <property type="entry name" value="APS_reductase"/>
    <property type="match status" value="1"/>
</dbReference>
<evidence type="ECO:0000256" key="9">
    <source>
        <dbReference type="ARBA" id="ARBA00032041"/>
    </source>
</evidence>
<dbReference type="InterPro" id="IPR011798">
    <property type="entry name" value="APS_reductase"/>
</dbReference>
<proteinExistence type="inferred from homology"/>
<keyword evidence="3 10" id="KW-0560">Oxidoreductase</keyword>
<dbReference type="GO" id="GO:0004604">
    <property type="term" value="F:phosphoadenylyl-sulfate reductase (thioredoxin) activity"/>
    <property type="evidence" value="ECO:0007669"/>
    <property type="project" value="UniProtKB-UniRule"/>
</dbReference>
<comment type="similarity">
    <text evidence="1 10">Belongs to the PAPS reductase family. CysH subfamily.</text>
</comment>
<dbReference type="InterPro" id="IPR002500">
    <property type="entry name" value="PAPS_reduct_dom"/>
</dbReference>
<keyword evidence="10" id="KW-0411">Iron-sulfur</keyword>
<dbReference type="PANTHER" id="PTHR46509">
    <property type="entry name" value="PHOSPHOADENOSINE PHOSPHOSULFATE REDUCTASE"/>
    <property type="match status" value="1"/>
</dbReference>
<dbReference type="EMBL" id="PUIO01000014">
    <property type="protein sequence ID" value="PQP24335.1"/>
    <property type="molecule type" value="Genomic_DNA"/>
</dbReference>
<accession>A0A2S8JBF3</accession>
<dbReference type="GO" id="GO:0046872">
    <property type="term" value="F:metal ion binding"/>
    <property type="evidence" value="ECO:0007669"/>
    <property type="project" value="UniProtKB-KW"/>
</dbReference>
<keyword evidence="10" id="KW-0479">Metal-binding</keyword>
<dbReference type="Pfam" id="PF01507">
    <property type="entry name" value="PAPS_reduct"/>
    <property type="match status" value="1"/>
</dbReference>
<keyword evidence="10" id="KW-0408">Iron</keyword>
<dbReference type="GO" id="GO:0005737">
    <property type="term" value="C:cytoplasm"/>
    <property type="evidence" value="ECO:0007669"/>
    <property type="project" value="UniProtKB-SubCell"/>
</dbReference>
<evidence type="ECO:0000256" key="6">
    <source>
        <dbReference type="ARBA" id="ARBA00024386"/>
    </source>
</evidence>